<evidence type="ECO:0000256" key="2">
    <source>
        <dbReference type="ARBA" id="ARBA00029447"/>
    </source>
</evidence>
<evidence type="ECO:0000259" key="8">
    <source>
        <dbReference type="PROSITE" id="PS50885"/>
    </source>
</evidence>
<dbReference type="GO" id="GO:0007165">
    <property type="term" value="P:signal transduction"/>
    <property type="evidence" value="ECO:0007669"/>
    <property type="project" value="UniProtKB-KW"/>
</dbReference>
<reference evidence="9" key="1">
    <citation type="journal article" date="2021" name="PeerJ">
        <title>Extensive microbial diversity within the chicken gut microbiome revealed by metagenomics and culture.</title>
        <authorList>
            <person name="Gilroy R."/>
            <person name="Ravi A."/>
            <person name="Getino M."/>
            <person name="Pursley I."/>
            <person name="Horton D.L."/>
            <person name="Alikhan N.F."/>
            <person name="Baker D."/>
            <person name="Gharbi K."/>
            <person name="Hall N."/>
            <person name="Watson M."/>
            <person name="Adriaenssens E.M."/>
            <person name="Foster-Nyarko E."/>
            <person name="Jarju S."/>
            <person name="Secka A."/>
            <person name="Antonio M."/>
            <person name="Oren A."/>
            <person name="Chaudhuri R.R."/>
            <person name="La Ragione R."/>
            <person name="Hildebrand F."/>
            <person name="Pallen M.J."/>
        </authorList>
    </citation>
    <scope>NUCLEOTIDE SEQUENCE</scope>
    <source>
        <strain evidence="9">CHK193-4272</strain>
    </source>
</reference>
<gene>
    <name evidence="9" type="ORF">H9746_04125</name>
</gene>
<feature type="coiled-coil region" evidence="4">
    <location>
        <begin position="156"/>
        <end position="183"/>
    </location>
</feature>
<keyword evidence="6" id="KW-1133">Transmembrane helix</keyword>
<evidence type="ECO:0000313" key="10">
    <source>
        <dbReference type="Proteomes" id="UP000886808"/>
    </source>
</evidence>
<dbReference type="PROSITE" id="PS50111">
    <property type="entry name" value="CHEMOTAXIS_TRANSDUC_2"/>
    <property type="match status" value="1"/>
</dbReference>
<keyword evidence="3" id="KW-0807">Transducer</keyword>
<evidence type="ECO:0000256" key="5">
    <source>
        <dbReference type="SAM" id="MobiDB-lite"/>
    </source>
</evidence>
<dbReference type="SMART" id="SM00283">
    <property type="entry name" value="MA"/>
    <property type="match status" value="1"/>
</dbReference>
<dbReference type="PROSITE" id="PS50885">
    <property type="entry name" value="HAMP"/>
    <property type="match status" value="1"/>
</dbReference>
<accession>A0A9D1PJ23</accession>
<protein>
    <submittedName>
        <fullName evidence="9">MCP four helix bundle domain-containing protein</fullName>
    </submittedName>
</protein>
<dbReference type="CDD" id="cd11386">
    <property type="entry name" value="MCP_signal"/>
    <property type="match status" value="1"/>
</dbReference>
<feature type="region of interest" description="Disordered" evidence="5">
    <location>
        <begin position="574"/>
        <end position="603"/>
    </location>
</feature>
<dbReference type="GO" id="GO:0006935">
    <property type="term" value="P:chemotaxis"/>
    <property type="evidence" value="ECO:0007669"/>
    <property type="project" value="UniProtKB-KW"/>
</dbReference>
<dbReference type="InterPro" id="IPR024478">
    <property type="entry name" value="HlyB_4HB_MCP"/>
</dbReference>
<dbReference type="SMART" id="SM00304">
    <property type="entry name" value="HAMP"/>
    <property type="match status" value="2"/>
</dbReference>
<reference evidence="9" key="2">
    <citation type="submission" date="2021-04" db="EMBL/GenBank/DDBJ databases">
        <authorList>
            <person name="Gilroy R."/>
        </authorList>
    </citation>
    <scope>NUCLEOTIDE SEQUENCE</scope>
    <source>
        <strain evidence="9">CHK193-4272</strain>
    </source>
</reference>
<feature type="transmembrane region" description="Helical" evidence="6">
    <location>
        <begin position="12"/>
        <end position="29"/>
    </location>
</feature>
<dbReference type="Pfam" id="PF00672">
    <property type="entry name" value="HAMP"/>
    <property type="match status" value="1"/>
</dbReference>
<dbReference type="InterPro" id="IPR003660">
    <property type="entry name" value="HAMP_dom"/>
</dbReference>
<feature type="domain" description="HAMP" evidence="8">
    <location>
        <begin position="212"/>
        <end position="264"/>
    </location>
</feature>
<dbReference type="EMBL" id="DXIE01000028">
    <property type="protein sequence ID" value="HIV62021.1"/>
    <property type="molecule type" value="Genomic_DNA"/>
</dbReference>
<dbReference type="SUPFAM" id="SSF58104">
    <property type="entry name" value="Methyl-accepting chemotaxis protein (MCP) signaling domain"/>
    <property type="match status" value="1"/>
</dbReference>
<dbReference type="InterPro" id="IPR051310">
    <property type="entry name" value="MCP_chemotaxis"/>
</dbReference>
<dbReference type="PANTHER" id="PTHR43531">
    <property type="entry name" value="PROTEIN ICFG"/>
    <property type="match status" value="1"/>
</dbReference>
<feature type="domain" description="Methyl-accepting transducer" evidence="7">
    <location>
        <begin position="314"/>
        <end position="543"/>
    </location>
</feature>
<keyword evidence="6" id="KW-0812">Transmembrane</keyword>
<dbReference type="Gene3D" id="1.10.287.950">
    <property type="entry name" value="Methyl-accepting chemotaxis protein"/>
    <property type="match status" value="1"/>
</dbReference>
<dbReference type="GO" id="GO:0004888">
    <property type="term" value="F:transmembrane signaling receptor activity"/>
    <property type="evidence" value="ECO:0007669"/>
    <property type="project" value="TreeGrafter"/>
</dbReference>
<dbReference type="Gene3D" id="6.10.340.10">
    <property type="match status" value="1"/>
</dbReference>
<dbReference type="InterPro" id="IPR004089">
    <property type="entry name" value="MCPsignal_dom"/>
</dbReference>
<organism evidence="9 10">
    <name type="scientific">Candidatus Butyricicoccus avistercoris</name>
    <dbReference type="NCBI Taxonomy" id="2838518"/>
    <lineage>
        <taxon>Bacteria</taxon>
        <taxon>Bacillati</taxon>
        <taxon>Bacillota</taxon>
        <taxon>Clostridia</taxon>
        <taxon>Eubacteriales</taxon>
        <taxon>Butyricicoccaceae</taxon>
        <taxon>Butyricicoccus</taxon>
    </lineage>
</organism>
<dbReference type="Pfam" id="PF12729">
    <property type="entry name" value="4HB_MCP_1"/>
    <property type="match status" value="1"/>
</dbReference>
<dbReference type="AlphaFoldDB" id="A0A9D1PJ23"/>
<sequence length="603" mass="65008">MSLKNLKIRKKLTLGFAVPVIISLVMLILCNSQMINLRGEYEDLINKHMQLESTLLKCIVENNAASRIVRDIVLDTTGADKTENQSSLKTVMTNMESYLSYVEKNYSELLSDGKEKTYANAVREWKAEASSIATLASSGNFAQAEKELKEKCQPALANLRIVAEDVEQEIDNLVADKQKELQTLYTTVLVVSIIIIVVALAIVFVFAKYMVRSIVEPTTEIHKAIIGMSEGVLDTPVYYEAEDEIGEMAEALRKSQNVLRKACSDISHITSAMADGKFNITVDTNLPGTFVAISESLSNLQQKMNSMIAGVKRSVEQVSAGAEQVANGSQALAQGATEQASAVEQLSASINDISEGARQNAEATRIARENADQAGEQNRASQEQMTQMIAAMDDITDKSKEISKIIKTIEDIAFQTNILALNAAVEAARAGSAGKGFAVVADEVRNLASKSAEAAKNTTTLIEDSIRAVEHGSSIAHAAADTITVSTELTTQAVNKITQIADATERASEAIDQVTQGIDQIATVVQTNSATSEESAAASEELSSQANVMRQIFSSFEVEDDSNSFGGFEAKQVGGSFNAGGTSPHVGDTFRQSDYQYDDLGKY</sequence>
<name>A0A9D1PJ23_9FIRM</name>
<feature type="transmembrane region" description="Helical" evidence="6">
    <location>
        <begin position="184"/>
        <end position="207"/>
    </location>
</feature>
<evidence type="ECO:0000256" key="1">
    <source>
        <dbReference type="ARBA" id="ARBA00022481"/>
    </source>
</evidence>
<dbReference type="GO" id="GO:0005886">
    <property type="term" value="C:plasma membrane"/>
    <property type="evidence" value="ECO:0007669"/>
    <property type="project" value="TreeGrafter"/>
</dbReference>
<proteinExistence type="inferred from homology"/>
<comment type="similarity">
    <text evidence="2">Belongs to the methyl-accepting chemotaxis (MCP) protein family.</text>
</comment>
<evidence type="ECO:0000256" key="4">
    <source>
        <dbReference type="SAM" id="Coils"/>
    </source>
</evidence>
<dbReference type="PANTHER" id="PTHR43531:SF14">
    <property type="entry name" value="METHYL-ACCEPTING CHEMOTAXIS PROTEIN I-RELATED"/>
    <property type="match status" value="1"/>
</dbReference>
<evidence type="ECO:0000313" key="9">
    <source>
        <dbReference type="EMBL" id="HIV62021.1"/>
    </source>
</evidence>
<evidence type="ECO:0000256" key="3">
    <source>
        <dbReference type="PROSITE-ProRule" id="PRU00284"/>
    </source>
</evidence>
<comment type="caution">
    <text evidence="9">The sequence shown here is derived from an EMBL/GenBank/DDBJ whole genome shotgun (WGS) entry which is preliminary data.</text>
</comment>
<keyword evidence="6" id="KW-0472">Membrane</keyword>
<dbReference type="Proteomes" id="UP000886808">
    <property type="component" value="Unassembled WGS sequence"/>
</dbReference>
<dbReference type="Pfam" id="PF00015">
    <property type="entry name" value="MCPsignal"/>
    <property type="match status" value="1"/>
</dbReference>
<evidence type="ECO:0000259" key="7">
    <source>
        <dbReference type="PROSITE" id="PS50111"/>
    </source>
</evidence>
<keyword evidence="1" id="KW-0488">Methylation</keyword>
<evidence type="ECO:0000256" key="6">
    <source>
        <dbReference type="SAM" id="Phobius"/>
    </source>
</evidence>
<keyword evidence="4" id="KW-0175">Coiled coil</keyword>